<dbReference type="GO" id="GO:0005739">
    <property type="term" value="C:mitochondrion"/>
    <property type="evidence" value="ECO:0007669"/>
    <property type="project" value="GOC"/>
</dbReference>
<dbReference type="PANTHER" id="PTHR15184:SF71">
    <property type="entry name" value="ATP SYNTHASE SUBUNIT BETA, MITOCHONDRIAL"/>
    <property type="match status" value="1"/>
</dbReference>
<keyword evidence="3" id="KW-0813">Transport</keyword>
<dbReference type="Proteomes" id="UP000677228">
    <property type="component" value="Unassembled WGS sequence"/>
</dbReference>
<accession>A0A8S2FQV0</accession>
<dbReference type="Proteomes" id="UP000682733">
    <property type="component" value="Unassembled WGS sequence"/>
</dbReference>
<evidence type="ECO:0000256" key="3">
    <source>
        <dbReference type="ARBA" id="ARBA00022448"/>
    </source>
</evidence>
<sequence length="196" mass="22268">AIYVPTDDLTDPAPATTFAHLDATTVLTRGIAVLLFVVDNNIQNFCCENATQSTGLFSQAKLDVIDQRRWICCSPHRNQDSAGAAVALDRCFQPQLCHISTIAYKDPSNTYSTEGFVSNESRLNNEMMQKILDRILSRVMQFISLEELSTLRCCLPRILQQVFEQSSTVTPKVVIEWIVNDIVRQSFHERKHQKQY</sequence>
<evidence type="ECO:0000256" key="7">
    <source>
        <dbReference type="ARBA" id="ARBA00023136"/>
    </source>
</evidence>
<comment type="caution">
    <text evidence="10">The sequence shown here is derived from an EMBL/GenBank/DDBJ whole genome shotgun (WGS) entry which is preliminary data.</text>
</comment>
<gene>
    <name evidence="10" type="ORF">OVA965_LOCUS37900</name>
    <name evidence="11" type="ORF">TMI583_LOCUS39025</name>
</gene>
<keyword evidence="8" id="KW-0139">CF(1)</keyword>
<dbReference type="InterPro" id="IPR027417">
    <property type="entry name" value="P-loop_NTPase"/>
</dbReference>
<comment type="subcellular location">
    <subcellularLocation>
        <location evidence="1">Membrane</location>
    </subcellularLocation>
</comment>
<proteinExistence type="inferred from homology"/>
<dbReference type="InterPro" id="IPR050053">
    <property type="entry name" value="ATPase_alpha/beta_chains"/>
</dbReference>
<evidence type="ECO:0000256" key="6">
    <source>
        <dbReference type="ARBA" id="ARBA00023065"/>
    </source>
</evidence>
<dbReference type="GO" id="GO:0045259">
    <property type="term" value="C:proton-transporting ATP synthase complex"/>
    <property type="evidence" value="ECO:0007669"/>
    <property type="project" value="UniProtKB-KW"/>
</dbReference>
<keyword evidence="7" id="KW-0472">Membrane</keyword>
<evidence type="ECO:0000256" key="5">
    <source>
        <dbReference type="ARBA" id="ARBA00022840"/>
    </source>
</evidence>
<keyword evidence="5" id="KW-0067">ATP-binding</keyword>
<name>A0A8S2FQV0_9BILA</name>
<reference evidence="10" key="1">
    <citation type="submission" date="2021-02" db="EMBL/GenBank/DDBJ databases">
        <authorList>
            <person name="Nowell W R."/>
        </authorList>
    </citation>
    <scope>NUCLEOTIDE SEQUENCE</scope>
</reference>
<feature type="non-terminal residue" evidence="10">
    <location>
        <position position="196"/>
    </location>
</feature>
<keyword evidence="4" id="KW-0547">Nucleotide-binding</keyword>
<organism evidence="10 12">
    <name type="scientific">Didymodactylos carnosus</name>
    <dbReference type="NCBI Taxonomy" id="1234261"/>
    <lineage>
        <taxon>Eukaryota</taxon>
        <taxon>Metazoa</taxon>
        <taxon>Spiralia</taxon>
        <taxon>Gnathifera</taxon>
        <taxon>Rotifera</taxon>
        <taxon>Eurotatoria</taxon>
        <taxon>Bdelloidea</taxon>
        <taxon>Philodinida</taxon>
        <taxon>Philodinidae</taxon>
        <taxon>Didymodactylos</taxon>
    </lineage>
</organism>
<evidence type="ECO:0000256" key="4">
    <source>
        <dbReference type="ARBA" id="ARBA00022741"/>
    </source>
</evidence>
<keyword evidence="6" id="KW-0406">Ion transport</keyword>
<dbReference type="EMBL" id="CAJOBA010058713">
    <property type="protein sequence ID" value="CAF4310328.1"/>
    <property type="molecule type" value="Genomic_DNA"/>
</dbReference>
<dbReference type="GO" id="GO:0005524">
    <property type="term" value="F:ATP binding"/>
    <property type="evidence" value="ECO:0007669"/>
    <property type="project" value="UniProtKB-KW"/>
</dbReference>
<dbReference type="GO" id="GO:0046933">
    <property type="term" value="F:proton-transporting ATP synthase activity, rotational mechanism"/>
    <property type="evidence" value="ECO:0007669"/>
    <property type="project" value="TreeGrafter"/>
</dbReference>
<dbReference type="Gene3D" id="3.40.50.300">
    <property type="entry name" value="P-loop containing nucleotide triphosphate hydrolases"/>
    <property type="match status" value="1"/>
</dbReference>
<dbReference type="GO" id="GO:0042776">
    <property type="term" value="P:proton motive force-driven mitochondrial ATP synthesis"/>
    <property type="evidence" value="ECO:0007669"/>
    <property type="project" value="TreeGrafter"/>
</dbReference>
<evidence type="ECO:0000256" key="9">
    <source>
        <dbReference type="ARBA" id="ARBA00023310"/>
    </source>
</evidence>
<evidence type="ECO:0000256" key="2">
    <source>
        <dbReference type="ARBA" id="ARBA00008936"/>
    </source>
</evidence>
<keyword evidence="9" id="KW-0066">ATP synthesis</keyword>
<comment type="similarity">
    <text evidence="2">Belongs to the ATPase alpha/beta chains family.</text>
</comment>
<evidence type="ECO:0000313" key="12">
    <source>
        <dbReference type="Proteomes" id="UP000677228"/>
    </source>
</evidence>
<evidence type="ECO:0000313" key="11">
    <source>
        <dbReference type="EMBL" id="CAF4310328.1"/>
    </source>
</evidence>
<evidence type="ECO:0000256" key="8">
    <source>
        <dbReference type="ARBA" id="ARBA00023196"/>
    </source>
</evidence>
<evidence type="ECO:0000256" key="1">
    <source>
        <dbReference type="ARBA" id="ARBA00004370"/>
    </source>
</evidence>
<protein>
    <submittedName>
        <fullName evidence="10">Uncharacterized protein</fullName>
    </submittedName>
</protein>
<dbReference type="EMBL" id="CAJNOK010036559">
    <property type="protein sequence ID" value="CAF1523601.1"/>
    <property type="molecule type" value="Genomic_DNA"/>
</dbReference>
<dbReference type="PANTHER" id="PTHR15184">
    <property type="entry name" value="ATP SYNTHASE"/>
    <property type="match status" value="1"/>
</dbReference>
<dbReference type="AlphaFoldDB" id="A0A8S2FQV0"/>
<evidence type="ECO:0000313" key="10">
    <source>
        <dbReference type="EMBL" id="CAF1523601.1"/>
    </source>
</evidence>